<evidence type="ECO:0000313" key="2">
    <source>
        <dbReference type="EMBL" id="AKF07475.1"/>
    </source>
</evidence>
<dbReference type="STRING" id="927083.DB32_004624"/>
<evidence type="ECO:0008006" key="4">
    <source>
        <dbReference type="Google" id="ProtNLM"/>
    </source>
</evidence>
<feature type="transmembrane region" description="Helical" evidence="1">
    <location>
        <begin position="107"/>
        <end position="124"/>
    </location>
</feature>
<keyword evidence="1" id="KW-0812">Transmembrane</keyword>
<feature type="transmembrane region" description="Helical" evidence="1">
    <location>
        <begin position="354"/>
        <end position="373"/>
    </location>
</feature>
<keyword evidence="3" id="KW-1185">Reference proteome</keyword>
<sequence length="563" mass="61007">MATHGNGKSAGVWLERARAWAREHGIAAIVLGVAAIALTMPLATVRWLPFVDYPQHLGTIAAIHGQGDAIFDRFFVVEYARSQYLLLYVLGDWLASIFGVDGAGRATAILSIATLPLAVGWYLRVHGRPAMLGALAAPIAMHAYVFWGFLNYAAGMVLAIVALGTHARLVQRPDARRAMWLALAALATFYAHAQLYAWMGLACIVQLVAMAPAVGRARAVRALVGSIVAALPSVIAMAWWLRQSGVIERGEAGSRSGHAAEVAAQGAAPIFTPVADTVRAWLGHSFDVYRDGSGVTLAVAFFAGVLVVIALRGGRDAVVVPASVEGTTTSGPWWRRIIASSPEWPMPRTVAPELVLLLTFALYLFAPFSYRLIEPINHRFLPLALALLPVLGPRGALPMRASLVVAPALMALAIATGQVHAKRFGETDREMGELSAALEHTEPGGRLLGLIFDPQSEVVPLPIYLHAHQYFQARVGGLACFSFVEFPKSPVQYAEGAAPPPFPPRFEWTPQRYDHAVWGESFDYWLVRHESGRDAPRSIFRGAASPPEAVFESDRWTLFARPR</sequence>
<proteinExistence type="predicted"/>
<evidence type="ECO:0000313" key="3">
    <source>
        <dbReference type="Proteomes" id="UP000034883"/>
    </source>
</evidence>
<keyword evidence="1" id="KW-0472">Membrane</keyword>
<feature type="transmembrane region" description="Helical" evidence="1">
    <location>
        <begin position="294"/>
        <end position="311"/>
    </location>
</feature>
<feature type="transmembrane region" description="Helical" evidence="1">
    <location>
        <begin position="26"/>
        <end position="48"/>
    </location>
</feature>
<evidence type="ECO:0000256" key="1">
    <source>
        <dbReference type="SAM" id="Phobius"/>
    </source>
</evidence>
<feature type="transmembrane region" description="Helical" evidence="1">
    <location>
        <begin position="178"/>
        <end position="199"/>
    </location>
</feature>
<dbReference type="AlphaFoldDB" id="A0A0F6W4S5"/>
<keyword evidence="1" id="KW-1133">Transmembrane helix</keyword>
<dbReference type="Proteomes" id="UP000034883">
    <property type="component" value="Chromosome"/>
</dbReference>
<protein>
    <recommendedName>
        <fullName evidence="4">Glycosyltransferase RgtA/B/C/D-like domain-containing protein</fullName>
    </recommendedName>
</protein>
<accession>A0A0F6W4S5</accession>
<dbReference type="KEGG" id="samy:DB32_004624"/>
<dbReference type="RefSeq" id="WP_053234728.1">
    <property type="nucleotide sequence ID" value="NZ_CP011125.1"/>
</dbReference>
<feature type="transmembrane region" description="Helical" evidence="1">
    <location>
        <begin position="219"/>
        <end position="241"/>
    </location>
</feature>
<gene>
    <name evidence="2" type="ORF">DB32_004624</name>
</gene>
<name>A0A0F6W4S5_9BACT</name>
<organism evidence="2 3">
    <name type="scientific">Sandaracinus amylolyticus</name>
    <dbReference type="NCBI Taxonomy" id="927083"/>
    <lineage>
        <taxon>Bacteria</taxon>
        <taxon>Pseudomonadati</taxon>
        <taxon>Myxococcota</taxon>
        <taxon>Polyangia</taxon>
        <taxon>Polyangiales</taxon>
        <taxon>Sandaracinaceae</taxon>
        <taxon>Sandaracinus</taxon>
    </lineage>
</organism>
<feature type="transmembrane region" description="Helical" evidence="1">
    <location>
        <begin position="144"/>
        <end position="166"/>
    </location>
</feature>
<dbReference type="EMBL" id="CP011125">
    <property type="protein sequence ID" value="AKF07475.1"/>
    <property type="molecule type" value="Genomic_DNA"/>
</dbReference>
<dbReference type="OrthoDB" id="5489679at2"/>
<reference evidence="2 3" key="1">
    <citation type="submission" date="2015-03" db="EMBL/GenBank/DDBJ databases">
        <title>Genome assembly of Sandaracinus amylolyticus DSM 53668.</title>
        <authorList>
            <person name="Sharma G."/>
            <person name="Subramanian S."/>
        </authorList>
    </citation>
    <scope>NUCLEOTIDE SEQUENCE [LARGE SCALE GENOMIC DNA]</scope>
    <source>
        <strain evidence="2 3">DSM 53668</strain>
    </source>
</reference>